<proteinExistence type="predicted"/>
<dbReference type="SUPFAM" id="SSF55874">
    <property type="entry name" value="ATPase domain of HSP90 chaperone/DNA topoisomerase II/histidine kinase"/>
    <property type="match status" value="1"/>
</dbReference>
<comment type="catalytic activity">
    <reaction evidence="1">
        <text>ATP + protein L-histidine = ADP + protein N-phospho-L-histidine.</text>
        <dbReference type="EC" id="2.7.13.3"/>
    </reaction>
</comment>
<dbReference type="PANTHER" id="PTHR24421">
    <property type="entry name" value="NITRATE/NITRITE SENSOR PROTEIN NARX-RELATED"/>
    <property type="match status" value="1"/>
</dbReference>
<evidence type="ECO:0000256" key="1">
    <source>
        <dbReference type="ARBA" id="ARBA00000085"/>
    </source>
</evidence>
<dbReference type="EMBL" id="BARV01028177">
    <property type="protein sequence ID" value="GAI45209.1"/>
    <property type="molecule type" value="Genomic_DNA"/>
</dbReference>
<dbReference type="Gene3D" id="3.30.565.10">
    <property type="entry name" value="Histidine kinase-like ATPase, C-terminal domain"/>
    <property type="match status" value="1"/>
</dbReference>
<gene>
    <name evidence="6" type="ORF">S06H3_45174</name>
</gene>
<evidence type="ECO:0000256" key="4">
    <source>
        <dbReference type="ARBA" id="ARBA00022777"/>
    </source>
</evidence>
<feature type="non-terminal residue" evidence="6">
    <location>
        <position position="1"/>
    </location>
</feature>
<protein>
    <recommendedName>
        <fullName evidence="2">histidine kinase</fullName>
        <ecNumber evidence="2">2.7.13.3</ecNumber>
    </recommendedName>
</protein>
<name>X1QPK2_9ZZZZ</name>
<evidence type="ECO:0000256" key="3">
    <source>
        <dbReference type="ARBA" id="ARBA00022679"/>
    </source>
</evidence>
<evidence type="ECO:0000259" key="5">
    <source>
        <dbReference type="Pfam" id="PF02518"/>
    </source>
</evidence>
<comment type="caution">
    <text evidence="6">The sequence shown here is derived from an EMBL/GenBank/DDBJ whole genome shotgun (WGS) entry which is preliminary data.</text>
</comment>
<dbReference type="PANTHER" id="PTHR24421:SF10">
    <property type="entry name" value="NITRATE_NITRITE SENSOR PROTEIN NARQ"/>
    <property type="match status" value="1"/>
</dbReference>
<dbReference type="EC" id="2.7.13.3" evidence="2"/>
<dbReference type="InterPro" id="IPR036890">
    <property type="entry name" value="HATPase_C_sf"/>
</dbReference>
<organism evidence="6">
    <name type="scientific">marine sediment metagenome</name>
    <dbReference type="NCBI Taxonomy" id="412755"/>
    <lineage>
        <taxon>unclassified sequences</taxon>
        <taxon>metagenomes</taxon>
        <taxon>ecological metagenomes</taxon>
    </lineage>
</organism>
<keyword evidence="3" id="KW-0808">Transferase</keyword>
<accession>X1QPK2</accession>
<dbReference type="Pfam" id="PF02518">
    <property type="entry name" value="HATPase_c"/>
    <property type="match status" value="1"/>
</dbReference>
<feature type="domain" description="Histidine kinase/HSP90-like ATPase" evidence="5">
    <location>
        <begin position="95"/>
        <end position="168"/>
    </location>
</feature>
<evidence type="ECO:0000256" key="2">
    <source>
        <dbReference type="ARBA" id="ARBA00012438"/>
    </source>
</evidence>
<dbReference type="CDD" id="cd16917">
    <property type="entry name" value="HATPase_UhpB-NarQ-NarX-like"/>
    <property type="match status" value="1"/>
</dbReference>
<dbReference type="GO" id="GO:0004673">
    <property type="term" value="F:protein histidine kinase activity"/>
    <property type="evidence" value="ECO:0007669"/>
    <property type="project" value="UniProtKB-EC"/>
</dbReference>
<evidence type="ECO:0000313" key="6">
    <source>
        <dbReference type="EMBL" id="GAI45209.1"/>
    </source>
</evidence>
<dbReference type="InterPro" id="IPR050482">
    <property type="entry name" value="Sensor_HK_TwoCompSys"/>
</dbReference>
<keyword evidence="4" id="KW-0418">Kinase</keyword>
<reference evidence="6" key="1">
    <citation type="journal article" date="2014" name="Front. Microbiol.">
        <title>High frequency of phylogenetically diverse reductive dehalogenase-homologous genes in deep subseafloor sedimentary metagenomes.</title>
        <authorList>
            <person name="Kawai M."/>
            <person name="Futagami T."/>
            <person name="Toyoda A."/>
            <person name="Takaki Y."/>
            <person name="Nishi S."/>
            <person name="Hori S."/>
            <person name="Arai W."/>
            <person name="Tsubouchi T."/>
            <person name="Morono Y."/>
            <person name="Uchiyama I."/>
            <person name="Ito T."/>
            <person name="Fujiyama A."/>
            <person name="Inagaki F."/>
            <person name="Takami H."/>
        </authorList>
    </citation>
    <scope>NUCLEOTIDE SEQUENCE</scope>
    <source>
        <strain evidence="6">Expedition CK06-06</strain>
    </source>
</reference>
<dbReference type="InterPro" id="IPR003594">
    <property type="entry name" value="HATPase_dom"/>
</dbReference>
<sequence>QNLIALLHQLENLLGDKAELPVREAKALWGFYEQIRDVLREAQRFSRDLRPSILDDLGLLPALEWLTGELNKEYGVEASLKVVGGERRFSPEAELVLFRIVQEALSNIVKHAQASKAGIEVEFEKQRIRVTISDDGRGFQLPKSFGDLLHTGKFGLTGMQERVELLGGILPLVHLVQHRGLSTCGQ</sequence>
<dbReference type="AlphaFoldDB" id="X1QPK2"/>
<dbReference type="GO" id="GO:0000160">
    <property type="term" value="P:phosphorelay signal transduction system"/>
    <property type="evidence" value="ECO:0007669"/>
    <property type="project" value="UniProtKB-KW"/>
</dbReference>